<name>A0A1J1HXM8_9DIPT</name>
<dbReference type="EMBL" id="CVRI01000035">
    <property type="protein sequence ID" value="CRK92739.1"/>
    <property type="molecule type" value="Genomic_DNA"/>
</dbReference>
<evidence type="ECO:0000313" key="1">
    <source>
        <dbReference type="EMBL" id="CRK92739.1"/>
    </source>
</evidence>
<proteinExistence type="predicted"/>
<dbReference type="Proteomes" id="UP000183832">
    <property type="component" value="Unassembled WGS sequence"/>
</dbReference>
<sequence>MKFSKKKFRQVWIDNMGKTSEPEIEIQDLSISEVESVHEMEIESYEPEGDSILEISEIDFDSYNDDNSIISQW</sequence>
<protein>
    <submittedName>
        <fullName evidence="1">CLUMA_CG006440, isoform A</fullName>
    </submittedName>
</protein>
<keyword evidence="2" id="KW-1185">Reference proteome</keyword>
<reference evidence="1 2" key="1">
    <citation type="submission" date="2015-04" db="EMBL/GenBank/DDBJ databases">
        <authorList>
            <person name="Syromyatnikov M.Y."/>
            <person name="Popov V.N."/>
        </authorList>
    </citation>
    <scope>NUCLEOTIDE SEQUENCE [LARGE SCALE GENOMIC DNA]</scope>
</reference>
<organism evidence="1 2">
    <name type="scientific">Clunio marinus</name>
    <dbReference type="NCBI Taxonomy" id="568069"/>
    <lineage>
        <taxon>Eukaryota</taxon>
        <taxon>Metazoa</taxon>
        <taxon>Ecdysozoa</taxon>
        <taxon>Arthropoda</taxon>
        <taxon>Hexapoda</taxon>
        <taxon>Insecta</taxon>
        <taxon>Pterygota</taxon>
        <taxon>Neoptera</taxon>
        <taxon>Endopterygota</taxon>
        <taxon>Diptera</taxon>
        <taxon>Nematocera</taxon>
        <taxon>Chironomoidea</taxon>
        <taxon>Chironomidae</taxon>
        <taxon>Clunio</taxon>
    </lineage>
</organism>
<evidence type="ECO:0000313" key="2">
    <source>
        <dbReference type="Proteomes" id="UP000183832"/>
    </source>
</evidence>
<dbReference type="AlphaFoldDB" id="A0A1J1HXM8"/>
<accession>A0A1J1HXM8</accession>
<gene>
    <name evidence="1" type="ORF">CLUMA_CG006440</name>
</gene>